<keyword evidence="2" id="KW-0238">DNA-binding</keyword>
<evidence type="ECO:0000256" key="3">
    <source>
        <dbReference type="ARBA" id="ARBA00023242"/>
    </source>
</evidence>
<organism evidence="6 7">
    <name type="scientific">Hibiscus trionum</name>
    <name type="common">Flower of an hour</name>
    <dbReference type="NCBI Taxonomy" id="183268"/>
    <lineage>
        <taxon>Eukaryota</taxon>
        <taxon>Viridiplantae</taxon>
        <taxon>Streptophyta</taxon>
        <taxon>Embryophyta</taxon>
        <taxon>Tracheophyta</taxon>
        <taxon>Spermatophyta</taxon>
        <taxon>Magnoliopsida</taxon>
        <taxon>eudicotyledons</taxon>
        <taxon>Gunneridae</taxon>
        <taxon>Pentapetalae</taxon>
        <taxon>rosids</taxon>
        <taxon>malvids</taxon>
        <taxon>Malvales</taxon>
        <taxon>Malvaceae</taxon>
        <taxon>Malvoideae</taxon>
        <taxon>Hibiscus</taxon>
    </lineage>
</organism>
<dbReference type="InterPro" id="IPR043452">
    <property type="entry name" value="BZIP46-like"/>
</dbReference>
<comment type="caution">
    <text evidence="6">The sequence shown here is derived from an EMBL/GenBank/DDBJ whole genome shotgun (WGS) entry which is preliminary data.</text>
</comment>
<dbReference type="Gene3D" id="1.20.5.170">
    <property type="match status" value="1"/>
</dbReference>
<dbReference type="GO" id="GO:0003700">
    <property type="term" value="F:DNA-binding transcription factor activity"/>
    <property type="evidence" value="ECO:0007669"/>
    <property type="project" value="InterPro"/>
</dbReference>
<gene>
    <name evidence="6" type="ORF">HRI_003942700</name>
</gene>
<dbReference type="PROSITE" id="PS00036">
    <property type="entry name" value="BZIP_BASIC"/>
    <property type="match status" value="1"/>
</dbReference>
<comment type="subcellular location">
    <subcellularLocation>
        <location evidence="1">Nucleus</location>
    </subcellularLocation>
</comment>
<protein>
    <recommendedName>
        <fullName evidence="5">BZIP domain-containing protein</fullName>
    </recommendedName>
</protein>
<keyword evidence="7" id="KW-1185">Reference proteome</keyword>
<feature type="domain" description="BZIP" evidence="5">
    <location>
        <begin position="98"/>
        <end position="147"/>
    </location>
</feature>
<evidence type="ECO:0000256" key="2">
    <source>
        <dbReference type="ARBA" id="ARBA00023125"/>
    </source>
</evidence>
<sequence length="168" mass="18645">MEEVWEDISLPPLNDHSPATATAISNNHPTLPSTILQDFLATPISNKELPPATSPNTINGKPLAEKTTLFGSPPPASAILLNLNSGSVKGQENNENPEDQRHKRKMKNRESATRSRARKQAYTNELELKVAHLLEENAKLRRQQEKFLAAPNQPPKRNTLSRTLTAPF</sequence>
<dbReference type="GO" id="GO:0003677">
    <property type="term" value="F:DNA binding"/>
    <property type="evidence" value="ECO:0007669"/>
    <property type="project" value="UniProtKB-KW"/>
</dbReference>
<feature type="compositionally biased region" description="Polar residues" evidence="4">
    <location>
        <begin position="17"/>
        <end position="29"/>
    </location>
</feature>
<dbReference type="GO" id="GO:0045893">
    <property type="term" value="P:positive regulation of DNA-templated transcription"/>
    <property type="evidence" value="ECO:0007669"/>
    <property type="project" value="InterPro"/>
</dbReference>
<name>A0A9W7IU95_HIBTR</name>
<dbReference type="AlphaFoldDB" id="A0A9W7IU95"/>
<dbReference type="PANTHER" id="PTHR22952:SF450">
    <property type="entry name" value="PROTEIN FD-LIKE"/>
    <property type="match status" value="1"/>
</dbReference>
<dbReference type="PROSITE" id="PS50217">
    <property type="entry name" value="BZIP"/>
    <property type="match status" value="1"/>
</dbReference>
<dbReference type="InterPro" id="IPR046347">
    <property type="entry name" value="bZIP_sf"/>
</dbReference>
<evidence type="ECO:0000313" key="7">
    <source>
        <dbReference type="Proteomes" id="UP001165190"/>
    </source>
</evidence>
<evidence type="ECO:0000259" key="5">
    <source>
        <dbReference type="PROSITE" id="PS50217"/>
    </source>
</evidence>
<dbReference type="Proteomes" id="UP001165190">
    <property type="component" value="Unassembled WGS sequence"/>
</dbReference>
<dbReference type="Pfam" id="PF00170">
    <property type="entry name" value="bZIP_1"/>
    <property type="match status" value="1"/>
</dbReference>
<evidence type="ECO:0000313" key="6">
    <source>
        <dbReference type="EMBL" id="GMJ02735.1"/>
    </source>
</evidence>
<dbReference type="FunFam" id="1.20.5.170:FF:000036">
    <property type="entry name" value="ABSCISIC ACID-INSENSITIVE 5-like protein 2"/>
    <property type="match status" value="1"/>
</dbReference>
<dbReference type="SMART" id="SM00338">
    <property type="entry name" value="BRLZ"/>
    <property type="match status" value="1"/>
</dbReference>
<feature type="compositionally biased region" description="Polar residues" evidence="4">
    <location>
        <begin position="82"/>
        <end position="94"/>
    </location>
</feature>
<evidence type="ECO:0000256" key="4">
    <source>
        <dbReference type="SAM" id="MobiDB-lite"/>
    </source>
</evidence>
<dbReference type="GO" id="GO:0005634">
    <property type="term" value="C:nucleus"/>
    <property type="evidence" value="ECO:0007669"/>
    <property type="project" value="UniProtKB-SubCell"/>
</dbReference>
<evidence type="ECO:0000256" key="1">
    <source>
        <dbReference type="ARBA" id="ARBA00004123"/>
    </source>
</evidence>
<feature type="region of interest" description="Disordered" evidence="4">
    <location>
        <begin position="48"/>
        <end position="123"/>
    </location>
</feature>
<keyword evidence="3" id="KW-0539">Nucleus</keyword>
<dbReference type="PANTHER" id="PTHR22952">
    <property type="entry name" value="CAMP-RESPONSE ELEMENT BINDING PROTEIN-RELATED"/>
    <property type="match status" value="1"/>
</dbReference>
<feature type="compositionally biased region" description="Polar residues" evidence="4">
    <location>
        <begin position="155"/>
        <end position="168"/>
    </location>
</feature>
<feature type="region of interest" description="Disordered" evidence="4">
    <location>
        <begin position="1"/>
        <end position="29"/>
    </location>
</feature>
<dbReference type="InterPro" id="IPR004827">
    <property type="entry name" value="bZIP"/>
</dbReference>
<proteinExistence type="predicted"/>
<accession>A0A9W7IU95</accession>
<feature type="region of interest" description="Disordered" evidence="4">
    <location>
        <begin position="146"/>
        <end position="168"/>
    </location>
</feature>
<dbReference type="OrthoDB" id="644067at2759"/>
<dbReference type="EMBL" id="BSYR01000036">
    <property type="protein sequence ID" value="GMJ02735.1"/>
    <property type="molecule type" value="Genomic_DNA"/>
</dbReference>
<reference evidence="6" key="1">
    <citation type="submission" date="2023-05" db="EMBL/GenBank/DDBJ databases">
        <title>Genome and transcriptome analyses reveal genes involved in the formation of fine ridges on petal epidermal cells in Hibiscus trionum.</title>
        <authorList>
            <person name="Koshimizu S."/>
            <person name="Masuda S."/>
            <person name="Ishii T."/>
            <person name="Shirasu K."/>
            <person name="Hoshino A."/>
            <person name="Arita M."/>
        </authorList>
    </citation>
    <scope>NUCLEOTIDE SEQUENCE</scope>
    <source>
        <strain evidence="6">Hamamatsu line</strain>
    </source>
</reference>
<dbReference type="SUPFAM" id="SSF57959">
    <property type="entry name" value="Leucine zipper domain"/>
    <property type="match status" value="1"/>
</dbReference>
<dbReference type="CDD" id="cd14707">
    <property type="entry name" value="bZIP_plant_BZIP46"/>
    <property type="match status" value="1"/>
</dbReference>